<evidence type="ECO:0000256" key="1">
    <source>
        <dbReference type="ARBA" id="ARBA00000022"/>
    </source>
</evidence>
<comment type="catalytic activity">
    <reaction evidence="1">
        <text>5-amino-6-(5-phospho-D-ribosylamino)uracil + H2O = 5,6-diaminouracil + D-ribose 5-phosphate</text>
        <dbReference type="Rhea" id="RHEA:55020"/>
        <dbReference type="ChEBI" id="CHEBI:15377"/>
        <dbReference type="ChEBI" id="CHEBI:46252"/>
        <dbReference type="ChEBI" id="CHEBI:58453"/>
        <dbReference type="ChEBI" id="CHEBI:78346"/>
    </reaction>
</comment>
<accession>A0ABP6GTM9</accession>
<dbReference type="Pfam" id="PF08719">
    <property type="entry name" value="NADAR"/>
    <property type="match status" value="1"/>
</dbReference>
<proteinExistence type="predicted"/>
<dbReference type="Proteomes" id="UP001501842">
    <property type="component" value="Unassembled WGS sequence"/>
</dbReference>
<dbReference type="Gene3D" id="1.10.357.40">
    <property type="entry name" value="YbiA-like"/>
    <property type="match status" value="1"/>
</dbReference>
<dbReference type="EMBL" id="BAAATZ010000019">
    <property type="protein sequence ID" value="GAA2731114.1"/>
    <property type="molecule type" value="Genomic_DNA"/>
</dbReference>
<evidence type="ECO:0000313" key="5">
    <source>
        <dbReference type="Proteomes" id="UP001501842"/>
    </source>
</evidence>
<feature type="domain" description="NADAR" evidence="3">
    <location>
        <begin position="23"/>
        <end position="182"/>
    </location>
</feature>
<dbReference type="RefSeq" id="WP_344452698.1">
    <property type="nucleotide sequence ID" value="NZ_BAAATZ010000019.1"/>
</dbReference>
<protein>
    <submittedName>
        <fullName evidence="4">NADAR family protein</fullName>
    </submittedName>
</protein>
<dbReference type="CDD" id="cd15457">
    <property type="entry name" value="NADAR"/>
    <property type="match status" value="1"/>
</dbReference>
<dbReference type="SUPFAM" id="SSF143990">
    <property type="entry name" value="YbiA-like"/>
    <property type="match status" value="1"/>
</dbReference>
<comment type="caution">
    <text evidence="4">The sequence shown here is derived from an EMBL/GenBank/DDBJ whole genome shotgun (WGS) entry which is preliminary data.</text>
</comment>
<sequence>MEPRSVEDLLKAQEAGTVPKYLFFWGHKPHPSGRHVLSQWFERDFTDPANGGKVYRSAEHYMMAGKARLFGDDETEALILASGHPDEAKRLGRRVRGFDEETWAGHRFELVVQGNVAKFGGDPELREYLLGTGGRVLVEASPLDRVWGVGLAADDERAADPARWEGLNLLGFALMEARARLR</sequence>
<evidence type="ECO:0000259" key="3">
    <source>
        <dbReference type="Pfam" id="PF08719"/>
    </source>
</evidence>
<evidence type="ECO:0000313" key="4">
    <source>
        <dbReference type="EMBL" id="GAA2731114.1"/>
    </source>
</evidence>
<dbReference type="InterPro" id="IPR037238">
    <property type="entry name" value="YbiA-like_sf"/>
</dbReference>
<reference evidence="5" key="1">
    <citation type="journal article" date="2019" name="Int. J. Syst. Evol. Microbiol.">
        <title>The Global Catalogue of Microorganisms (GCM) 10K type strain sequencing project: providing services to taxonomists for standard genome sequencing and annotation.</title>
        <authorList>
            <consortium name="The Broad Institute Genomics Platform"/>
            <consortium name="The Broad Institute Genome Sequencing Center for Infectious Disease"/>
            <person name="Wu L."/>
            <person name="Ma J."/>
        </authorList>
    </citation>
    <scope>NUCLEOTIDE SEQUENCE [LARGE SCALE GENOMIC DNA]</scope>
    <source>
        <strain evidence="5">JCM 8201</strain>
    </source>
</reference>
<evidence type="ECO:0000256" key="2">
    <source>
        <dbReference type="ARBA" id="ARBA00000751"/>
    </source>
</evidence>
<gene>
    <name evidence="4" type="ORF">GCM10010439_45820</name>
</gene>
<organism evidence="4 5">
    <name type="scientific">Actinocorallia aurantiaca</name>
    <dbReference type="NCBI Taxonomy" id="46204"/>
    <lineage>
        <taxon>Bacteria</taxon>
        <taxon>Bacillati</taxon>
        <taxon>Actinomycetota</taxon>
        <taxon>Actinomycetes</taxon>
        <taxon>Streptosporangiales</taxon>
        <taxon>Thermomonosporaceae</taxon>
        <taxon>Actinocorallia</taxon>
    </lineage>
</organism>
<dbReference type="NCBIfam" id="TIGR02464">
    <property type="entry name" value="ribofla_fusion"/>
    <property type="match status" value="1"/>
</dbReference>
<keyword evidence="5" id="KW-1185">Reference proteome</keyword>
<dbReference type="InterPro" id="IPR012816">
    <property type="entry name" value="NADAR"/>
</dbReference>
<comment type="catalytic activity">
    <reaction evidence="2">
        <text>2,5-diamino-6-hydroxy-4-(5-phosphoribosylamino)-pyrimidine + H2O = 2,5,6-triamino-4-hydroxypyrimidine + D-ribose 5-phosphate</text>
        <dbReference type="Rhea" id="RHEA:23436"/>
        <dbReference type="ChEBI" id="CHEBI:15377"/>
        <dbReference type="ChEBI" id="CHEBI:58614"/>
        <dbReference type="ChEBI" id="CHEBI:78346"/>
        <dbReference type="ChEBI" id="CHEBI:137796"/>
    </reaction>
</comment>
<name>A0ABP6GTM9_9ACTN</name>